<evidence type="ECO:0000313" key="10">
    <source>
        <dbReference type="EMBL" id="RGB85644.1"/>
    </source>
</evidence>
<keyword evidence="5 7" id="KW-1133">Transmembrane helix</keyword>
<dbReference type="SUPFAM" id="SSF52540">
    <property type="entry name" value="P-loop containing nucleoside triphosphate hydrolases"/>
    <property type="match status" value="1"/>
</dbReference>
<dbReference type="Gene3D" id="3.40.50.300">
    <property type="entry name" value="P-loop containing nucleotide triphosphate hydrolases"/>
    <property type="match status" value="1"/>
</dbReference>
<sequence>MFCFLMSKIKEVRREAIAYLSITLFLWLIGIFTPYISGLYIDFLITEISFKLLIWFVVVIAVIGSLQMFCRYFMSVASTKFNQKLVASISSNIYQKIFNSRYSEYTNVDNAYYIDQINKDTSTLVTFFSANILSFFFQIATMIISAIIVLRADKLLCMIVFSVIPVYIITFLWNQKGLYISRRIQKEKSNEFFSRCSEQINKFEYIKRNTLNIEMKSRFQEAFDKMMGSSIHAIKVSYVFTNLNQFVVLLIYVCIVGIGGYKVSTGSLSVGFFSIINTYFNMIISSISYFIGLAGSYQDAKISFQRIEKILKSPDEEKGEQGIDSIQKVECKDFSLRHGSHMLLDHCSITFYRGRIYGLYGQNGTGKTTFLNALIGLFSGETSGIVSYNGIAIDRLNMPLLRRQKISYVEQTPVMLNMPVKAFLNFGIEQSQSVAETQKMLIEMLEIDGLLTKDINENGSNLSGGEKQKLSIVRALSKESFLILLDEPTSALDKDSIEKLMTLLKQRKTQAIILLVSHDQKVLEQCDEVIDISDLRGN</sequence>
<dbReference type="InterPro" id="IPR011527">
    <property type="entry name" value="ABC1_TM_dom"/>
</dbReference>
<feature type="transmembrane region" description="Helical" evidence="7">
    <location>
        <begin position="278"/>
        <end position="297"/>
    </location>
</feature>
<dbReference type="Gene3D" id="1.20.1560.10">
    <property type="entry name" value="ABC transporter type 1, transmembrane domain"/>
    <property type="match status" value="1"/>
</dbReference>
<feature type="transmembrane region" description="Helical" evidence="7">
    <location>
        <begin position="53"/>
        <end position="74"/>
    </location>
</feature>
<evidence type="ECO:0000313" key="11">
    <source>
        <dbReference type="Proteomes" id="UP000260991"/>
    </source>
</evidence>
<dbReference type="Proteomes" id="UP000260991">
    <property type="component" value="Unassembled WGS sequence"/>
</dbReference>
<dbReference type="Pfam" id="PF00664">
    <property type="entry name" value="ABC_membrane"/>
    <property type="match status" value="1"/>
</dbReference>
<dbReference type="EMBL" id="QVER01000027">
    <property type="protein sequence ID" value="RGB85644.1"/>
    <property type="molecule type" value="Genomic_DNA"/>
</dbReference>
<keyword evidence="4 10" id="KW-0067">ATP-binding</keyword>
<organism evidence="10 11">
    <name type="scientific">Faecalibacterium prausnitzii</name>
    <dbReference type="NCBI Taxonomy" id="853"/>
    <lineage>
        <taxon>Bacteria</taxon>
        <taxon>Bacillati</taxon>
        <taxon>Bacillota</taxon>
        <taxon>Clostridia</taxon>
        <taxon>Eubacteriales</taxon>
        <taxon>Oscillospiraceae</taxon>
        <taxon>Faecalibacterium</taxon>
    </lineage>
</organism>
<dbReference type="AlphaFoldDB" id="A0A3E2TWQ4"/>
<reference evidence="10 11" key="1">
    <citation type="submission" date="2018-08" db="EMBL/GenBank/DDBJ databases">
        <title>A genome reference for cultivated species of the human gut microbiota.</title>
        <authorList>
            <person name="Zou Y."/>
            <person name="Xue W."/>
            <person name="Luo G."/>
        </authorList>
    </citation>
    <scope>NUCLEOTIDE SEQUENCE [LARGE SCALE GENOMIC DNA]</scope>
    <source>
        <strain evidence="10 11">AF32-8AC</strain>
    </source>
</reference>
<dbReference type="InterPro" id="IPR039421">
    <property type="entry name" value="Type_1_exporter"/>
</dbReference>
<dbReference type="PROSITE" id="PS50929">
    <property type="entry name" value="ABC_TM1F"/>
    <property type="match status" value="1"/>
</dbReference>
<gene>
    <name evidence="10" type="ORF">DWZ46_13855</name>
</gene>
<evidence type="ECO:0000256" key="6">
    <source>
        <dbReference type="ARBA" id="ARBA00023136"/>
    </source>
</evidence>
<dbReference type="GO" id="GO:0140359">
    <property type="term" value="F:ABC-type transporter activity"/>
    <property type="evidence" value="ECO:0007669"/>
    <property type="project" value="InterPro"/>
</dbReference>
<dbReference type="SMART" id="SM00382">
    <property type="entry name" value="AAA"/>
    <property type="match status" value="1"/>
</dbReference>
<accession>A0A3E2TWQ4</accession>
<protein>
    <submittedName>
        <fullName evidence="10">ATP-binding cassette domain-containing protein</fullName>
    </submittedName>
</protein>
<feature type="transmembrane region" description="Helical" evidence="7">
    <location>
        <begin position="124"/>
        <end position="149"/>
    </location>
</feature>
<dbReference type="CDD" id="cd07346">
    <property type="entry name" value="ABC_6TM_exporters"/>
    <property type="match status" value="1"/>
</dbReference>
<dbReference type="InterPro" id="IPR003593">
    <property type="entry name" value="AAA+_ATPase"/>
</dbReference>
<feature type="transmembrane region" description="Helical" evidence="7">
    <location>
        <begin position="155"/>
        <end position="173"/>
    </location>
</feature>
<feature type="transmembrane region" description="Helical" evidence="7">
    <location>
        <begin position="236"/>
        <end position="258"/>
    </location>
</feature>
<evidence type="ECO:0000256" key="4">
    <source>
        <dbReference type="ARBA" id="ARBA00022840"/>
    </source>
</evidence>
<keyword evidence="2 7" id="KW-0812">Transmembrane</keyword>
<dbReference type="GO" id="GO:0034040">
    <property type="term" value="F:ATPase-coupled lipid transmembrane transporter activity"/>
    <property type="evidence" value="ECO:0007669"/>
    <property type="project" value="TreeGrafter"/>
</dbReference>
<feature type="domain" description="ABC transporter" evidence="8">
    <location>
        <begin position="329"/>
        <end position="535"/>
    </location>
</feature>
<comment type="caution">
    <text evidence="10">The sequence shown here is derived from an EMBL/GenBank/DDBJ whole genome shotgun (WGS) entry which is preliminary data.</text>
</comment>
<dbReference type="Pfam" id="PF00005">
    <property type="entry name" value="ABC_tran"/>
    <property type="match status" value="1"/>
</dbReference>
<dbReference type="PROSITE" id="PS50893">
    <property type="entry name" value="ABC_TRANSPORTER_2"/>
    <property type="match status" value="1"/>
</dbReference>
<evidence type="ECO:0000256" key="2">
    <source>
        <dbReference type="ARBA" id="ARBA00022692"/>
    </source>
</evidence>
<proteinExistence type="predicted"/>
<evidence type="ECO:0000259" key="8">
    <source>
        <dbReference type="PROSITE" id="PS50893"/>
    </source>
</evidence>
<comment type="subcellular location">
    <subcellularLocation>
        <location evidence="1">Cell membrane</location>
        <topology evidence="1">Multi-pass membrane protein</topology>
    </subcellularLocation>
</comment>
<dbReference type="InterPro" id="IPR027417">
    <property type="entry name" value="P-loop_NTPase"/>
</dbReference>
<dbReference type="InterPro" id="IPR036640">
    <property type="entry name" value="ABC1_TM_sf"/>
</dbReference>
<name>A0A3E2TWQ4_9FIRM</name>
<dbReference type="PANTHER" id="PTHR24221">
    <property type="entry name" value="ATP-BINDING CASSETTE SUB-FAMILY B"/>
    <property type="match status" value="1"/>
</dbReference>
<feature type="transmembrane region" description="Helical" evidence="7">
    <location>
        <begin position="16"/>
        <end position="41"/>
    </location>
</feature>
<evidence type="ECO:0000256" key="5">
    <source>
        <dbReference type="ARBA" id="ARBA00022989"/>
    </source>
</evidence>
<evidence type="ECO:0000256" key="3">
    <source>
        <dbReference type="ARBA" id="ARBA00022741"/>
    </source>
</evidence>
<dbReference type="GO" id="GO:0005524">
    <property type="term" value="F:ATP binding"/>
    <property type="evidence" value="ECO:0007669"/>
    <property type="project" value="UniProtKB-KW"/>
</dbReference>
<feature type="domain" description="ABC transmembrane type-1" evidence="9">
    <location>
        <begin position="28"/>
        <end position="299"/>
    </location>
</feature>
<dbReference type="InterPro" id="IPR017871">
    <property type="entry name" value="ABC_transporter-like_CS"/>
</dbReference>
<dbReference type="GO" id="GO:0005886">
    <property type="term" value="C:plasma membrane"/>
    <property type="evidence" value="ECO:0007669"/>
    <property type="project" value="UniProtKB-SubCell"/>
</dbReference>
<evidence type="ECO:0000256" key="7">
    <source>
        <dbReference type="SAM" id="Phobius"/>
    </source>
</evidence>
<dbReference type="GO" id="GO:0016887">
    <property type="term" value="F:ATP hydrolysis activity"/>
    <property type="evidence" value="ECO:0007669"/>
    <property type="project" value="InterPro"/>
</dbReference>
<keyword evidence="6 7" id="KW-0472">Membrane</keyword>
<keyword evidence="3" id="KW-0547">Nucleotide-binding</keyword>
<dbReference type="InterPro" id="IPR003439">
    <property type="entry name" value="ABC_transporter-like_ATP-bd"/>
</dbReference>
<evidence type="ECO:0000259" key="9">
    <source>
        <dbReference type="PROSITE" id="PS50929"/>
    </source>
</evidence>
<dbReference type="SUPFAM" id="SSF90123">
    <property type="entry name" value="ABC transporter transmembrane region"/>
    <property type="match status" value="1"/>
</dbReference>
<dbReference type="PROSITE" id="PS00211">
    <property type="entry name" value="ABC_TRANSPORTER_1"/>
    <property type="match status" value="1"/>
</dbReference>
<dbReference type="PANTHER" id="PTHR24221:SF654">
    <property type="entry name" value="ATP-BINDING CASSETTE SUB-FAMILY B MEMBER 6"/>
    <property type="match status" value="1"/>
</dbReference>
<evidence type="ECO:0000256" key="1">
    <source>
        <dbReference type="ARBA" id="ARBA00004651"/>
    </source>
</evidence>